<proteinExistence type="predicted"/>
<sequence>MLEISAAILVLLAGLLHGYIFILESFRWTKQSTMDLFSISTRDEAEATREMAFNQGFYNLFLGVTAVIGSVTYLSGIHTVGLTLMFAGTAPMVGAAVVLLVGSPDKRAAALKQMALPLLGCIALLISMLP</sequence>
<keyword evidence="1" id="KW-0472">Membrane</keyword>
<feature type="transmembrane region" description="Helical" evidence="1">
    <location>
        <begin position="82"/>
        <end position="102"/>
    </location>
</feature>
<protein>
    <submittedName>
        <fullName evidence="2">DUF1304 domain-containing protein</fullName>
    </submittedName>
</protein>
<dbReference type="RefSeq" id="WP_273172987.1">
    <property type="nucleotide sequence ID" value="NZ_JAAXZR010000012.1"/>
</dbReference>
<dbReference type="Pfam" id="PF06993">
    <property type="entry name" value="DUF1304"/>
    <property type="match status" value="1"/>
</dbReference>
<dbReference type="Proteomes" id="UP000767327">
    <property type="component" value="Unassembled WGS sequence"/>
</dbReference>
<comment type="caution">
    <text evidence="2">The sequence shown here is derived from an EMBL/GenBank/DDBJ whole genome shotgun (WGS) entry which is preliminary data.</text>
</comment>
<reference evidence="2" key="1">
    <citation type="journal article" date="2020" name="Biotechnol. Biofuels">
        <title>New insights from the biogas microbiome by comprehensive genome-resolved metagenomics of nearly 1600 species originating from multiple anaerobic digesters.</title>
        <authorList>
            <person name="Campanaro S."/>
            <person name="Treu L."/>
            <person name="Rodriguez-R L.M."/>
            <person name="Kovalovszki A."/>
            <person name="Ziels R.M."/>
            <person name="Maus I."/>
            <person name="Zhu X."/>
            <person name="Kougias P.G."/>
            <person name="Basile A."/>
            <person name="Luo G."/>
            <person name="Schluter A."/>
            <person name="Konstantinidis K.T."/>
            <person name="Angelidaki I."/>
        </authorList>
    </citation>
    <scope>NUCLEOTIDE SEQUENCE</scope>
    <source>
        <strain evidence="2">AS01afH2WH_6</strain>
    </source>
</reference>
<accession>A0A971ICL1</accession>
<keyword evidence="1" id="KW-0812">Transmembrane</keyword>
<reference evidence="2" key="2">
    <citation type="submission" date="2020-01" db="EMBL/GenBank/DDBJ databases">
        <authorList>
            <person name="Campanaro S."/>
        </authorList>
    </citation>
    <scope>NUCLEOTIDE SEQUENCE</scope>
    <source>
        <strain evidence="2">AS01afH2WH_6</strain>
    </source>
</reference>
<dbReference type="AlphaFoldDB" id="A0A971ICL1"/>
<feature type="transmembrane region" description="Helical" evidence="1">
    <location>
        <begin position="57"/>
        <end position="76"/>
    </location>
</feature>
<organism evidence="2 3">
    <name type="scientific">Bifidobacterium crudilactis</name>
    <dbReference type="NCBI Taxonomy" id="327277"/>
    <lineage>
        <taxon>Bacteria</taxon>
        <taxon>Bacillati</taxon>
        <taxon>Actinomycetota</taxon>
        <taxon>Actinomycetes</taxon>
        <taxon>Bifidobacteriales</taxon>
        <taxon>Bifidobacteriaceae</taxon>
        <taxon>Bifidobacterium</taxon>
    </lineage>
</organism>
<dbReference type="PANTHER" id="PTHR38446">
    <property type="entry name" value="BLL0914 PROTEIN"/>
    <property type="match status" value="1"/>
</dbReference>
<dbReference type="EMBL" id="JAAXZR010000012">
    <property type="protein sequence ID" value="NLT79267.1"/>
    <property type="molecule type" value="Genomic_DNA"/>
</dbReference>
<name>A0A971ICL1_9BIFI</name>
<evidence type="ECO:0000313" key="2">
    <source>
        <dbReference type="EMBL" id="NLT79267.1"/>
    </source>
</evidence>
<dbReference type="PANTHER" id="PTHR38446:SF1">
    <property type="entry name" value="BLL0914 PROTEIN"/>
    <property type="match status" value="1"/>
</dbReference>
<evidence type="ECO:0000313" key="3">
    <source>
        <dbReference type="Proteomes" id="UP000767327"/>
    </source>
</evidence>
<dbReference type="InterPro" id="IPR009732">
    <property type="entry name" value="DUF1304"/>
</dbReference>
<keyword evidence="1" id="KW-1133">Transmembrane helix</keyword>
<gene>
    <name evidence="2" type="ORF">GXW98_03135</name>
</gene>
<feature type="transmembrane region" description="Helical" evidence="1">
    <location>
        <begin position="6"/>
        <end position="26"/>
    </location>
</feature>
<evidence type="ECO:0000256" key="1">
    <source>
        <dbReference type="SAM" id="Phobius"/>
    </source>
</evidence>